<proteinExistence type="inferred from homology"/>
<dbReference type="InterPro" id="IPR002195">
    <property type="entry name" value="Dihydroorotase_CS"/>
</dbReference>
<dbReference type="PANTHER" id="PTHR43668:SF2">
    <property type="entry name" value="ALLANTOINASE"/>
    <property type="match status" value="1"/>
</dbReference>
<dbReference type="RefSeq" id="WP_377938712.1">
    <property type="nucleotide sequence ID" value="NZ_JBHTHQ010000021.1"/>
</dbReference>
<evidence type="ECO:0000256" key="3">
    <source>
        <dbReference type="ARBA" id="ARBA00010286"/>
    </source>
</evidence>
<dbReference type="Proteomes" id="UP001597036">
    <property type="component" value="Unassembled WGS sequence"/>
</dbReference>
<keyword evidence="6" id="KW-0665">Pyrimidine biosynthesis</keyword>
<evidence type="ECO:0000256" key="4">
    <source>
        <dbReference type="ARBA" id="ARBA00022723"/>
    </source>
</evidence>
<keyword evidence="5" id="KW-0378">Hydrolase</keyword>
<dbReference type="SUPFAM" id="SSF51338">
    <property type="entry name" value="Composite domain of metallo-dependent hydrolases"/>
    <property type="match status" value="1"/>
</dbReference>
<dbReference type="InterPro" id="IPR032466">
    <property type="entry name" value="Metal_Hydrolase"/>
</dbReference>
<dbReference type="EMBL" id="JBHTHQ010000021">
    <property type="protein sequence ID" value="MFD0705010.1"/>
    <property type="molecule type" value="Genomic_DNA"/>
</dbReference>
<dbReference type="PANTHER" id="PTHR43668">
    <property type="entry name" value="ALLANTOINASE"/>
    <property type="match status" value="1"/>
</dbReference>
<evidence type="ECO:0000256" key="1">
    <source>
        <dbReference type="ARBA" id="ARBA00001947"/>
    </source>
</evidence>
<dbReference type="InterPro" id="IPR004722">
    <property type="entry name" value="DHOase"/>
</dbReference>
<feature type="domain" description="Amidohydrolase-related" evidence="7">
    <location>
        <begin position="52"/>
        <end position="377"/>
    </location>
</feature>
<protein>
    <submittedName>
        <fullName evidence="8">Amidohydrolase family protein</fullName>
    </submittedName>
</protein>
<evidence type="ECO:0000256" key="6">
    <source>
        <dbReference type="ARBA" id="ARBA00022975"/>
    </source>
</evidence>
<dbReference type="PROSITE" id="PS00482">
    <property type="entry name" value="DIHYDROOROTASE_1"/>
    <property type="match status" value="1"/>
</dbReference>
<comment type="similarity">
    <text evidence="3">Belongs to the metallo-dependent hydrolases superfamily. DHOase family. Class I DHOase subfamily.</text>
</comment>
<comment type="caution">
    <text evidence="8">The sequence shown here is derived from an EMBL/GenBank/DDBJ whole genome shotgun (WGS) entry which is preliminary data.</text>
</comment>
<evidence type="ECO:0000256" key="2">
    <source>
        <dbReference type="ARBA" id="ARBA00002368"/>
    </source>
</evidence>
<comment type="function">
    <text evidence="2">Catalyzes the reversible cyclization of carbamoyl aspartate to dihydroorotate.</text>
</comment>
<dbReference type="Gene3D" id="3.20.20.140">
    <property type="entry name" value="Metal-dependent hydrolases"/>
    <property type="match status" value="1"/>
</dbReference>
<evidence type="ECO:0000313" key="9">
    <source>
        <dbReference type="Proteomes" id="UP001597036"/>
    </source>
</evidence>
<keyword evidence="9" id="KW-1185">Reference proteome</keyword>
<keyword evidence="4" id="KW-0479">Metal-binding</keyword>
<comment type="cofactor">
    <cofactor evidence="1">
        <name>Zn(2+)</name>
        <dbReference type="ChEBI" id="CHEBI:29105"/>
    </cofactor>
</comment>
<evidence type="ECO:0000259" key="7">
    <source>
        <dbReference type="Pfam" id="PF01979"/>
    </source>
</evidence>
<name>A0ABW2Y6N3_9BIFI</name>
<organism evidence="8 9">
    <name type="scientific">Alloscardovia venturai</name>
    <dbReference type="NCBI Taxonomy" id="1769421"/>
    <lineage>
        <taxon>Bacteria</taxon>
        <taxon>Bacillati</taxon>
        <taxon>Actinomycetota</taxon>
        <taxon>Actinomycetes</taxon>
        <taxon>Bifidobacteriales</taxon>
        <taxon>Bifidobacteriaceae</taxon>
        <taxon>Alloscardovia</taxon>
    </lineage>
</organism>
<dbReference type="CDD" id="cd01317">
    <property type="entry name" value="DHOase_IIa"/>
    <property type="match status" value="1"/>
</dbReference>
<accession>A0ABW2Y6N3</accession>
<dbReference type="InterPro" id="IPR050138">
    <property type="entry name" value="DHOase/Allantoinase_Hydrolase"/>
</dbReference>
<dbReference type="SUPFAM" id="SSF51556">
    <property type="entry name" value="Metallo-dependent hydrolases"/>
    <property type="match status" value="1"/>
</dbReference>
<dbReference type="InterPro" id="IPR011059">
    <property type="entry name" value="Metal-dep_hydrolase_composite"/>
</dbReference>
<dbReference type="PROSITE" id="PS00483">
    <property type="entry name" value="DIHYDROOROTASE_2"/>
    <property type="match status" value="1"/>
</dbReference>
<evidence type="ECO:0000256" key="5">
    <source>
        <dbReference type="ARBA" id="ARBA00022801"/>
    </source>
</evidence>
<evidence type="ECO:0000313" key="8">
    <source>
        <dbReference type="EMBL" id="MFD0705010.1"/>
    </source>
</evidence>
<sequence length="482" mass="51981">MTTILQGIRIWNTGEQITVRLPDGLDDSAVNSSHTSAEQLDYIRIIDASSWIIAPGLADPHVHFRDPGQTDKETMATGCAAAAAGGYTNVLIMPNTIPAMDGQSTNGANALEDLEHRTGLPVRYSLCVSASKDRSGIEASDINDWKHTLADGSSHFEHPVIAISDDGSAVSDVTLDTVIQNALEADIPFIDHCEHHDTGVMNEGDISRKLGLPGIPAETELRIVERDIKKARTTGVHLHLQHVSTAAAFDAIRAAKAEGVPVTCETAPHYMALNDSAVAKYGTYAKMNPPLRSENDRLATLEAICDGTVDMIATDHAPHTTEEKGNGALDAMLTAPNGIIGLETAYPVVRQTLVETGYIDDERLIELMSVEPNKLMGAEVFDISAYAASHHGEIDFSSPEIKKLATSHLSVTSDSRPHPDVVILAPHEQWTIDASNFVSKARNTPFNGWNVTGRVVATICNATTTFQRFNDYAHLASTPDVR</sequence>
<dbReference type="Gene3D" id="2.30.40.10">
    <property type="entry name" value="Urease, subunit C, domain 1"/>
    <property type="match status" value="1"/>
</dbReference>
<reference evidence="9" key="1">
    <citation type="journal article" date="2019" name="Int. J. Syst. Evol. Microbiol.">
        <title>The Global Catalogue of Microorganisms (GCM) 10K type strain sequencing project: providing services to taxonomists for standard genome sequencing and annotation.</title>
        <authorList>
            <consortium name="The Broad Institute Genomics Platform"/>
            <consortium name="The Broad Institute Genome Sequencing Center for Infectious Disease"/>
            <person name="Wu L."/>
            <person name="Ma J."/>
        </authorList>
    </citation>
    <scope>NUCLEOTIDE SEQUENCE [LARGE SCALE GENOMIC DNA]</scope>
    <source>
        <strain evidence="9">CCM 8604</strain>
    </source>
</reference>
<dbReference type="Pfam" id="PF01979">
    <property type="entry name" value="Amidohydro_1"/>
    <property type="match status" value="1"/>
</dbReference>
<gene>
    <name evidence="8" type="ORF">ACFQY8_04545</name>
</gene>
<dbReference type="InterPro" id="IPR006680">
    <property type="entry name" value="Amidohydro-rel"/>
</dbReference>